<proteinExistence type="predicted"/>
<gene>
    <name evidence="1" type="ORF">LCGC14_1636140</name>
</gene>
<accession>A0A0F9INE9</accession>
<dbReference type="EMBL" id="LAZR01013567">
    <property type="protein sequence ID" value="KKM21369.1"/>
    <property type="molecule type" value="Genomic_DNA"/>
</dbReference>
<organism evidence="1">
    <name type="scientific">marine sediment metagenome</name>
    <dbReference type="NCBI Taxonomy" id="412755"/>
    <lineage>
        <taxon>unclassified sequences</taxon>
        <taxon>metagenomes</taxon>
        <taxon>ecological metagenomes</taxon>
    </lineage>
</organism>
<reference evidence="1" key="1">
    <citation type="journal article" date="2015" name="Nature">
        <title>Complex archaea that bridge the gap between prokaryotes and eukaryotes.</title>
        <authorList>
            <person name="Spang A."/>
            <person name="Saw J.H."/>
            <person name="Jorgensen S.L."/>
            <person name="Zaremba-Niedzwiedzka K."/>
            <person name="Martijn J."/>
            <person name="Lind A.E."/>
            <person name="van Eijk R."/>
            <person name="Schleper C."/>
            <person name="Guy L."/>
            <person name="Ettema T.J."/>
        </authorList>
    </citation>
    <scope>NUCLEOTIDE SEQUENCE</scope>
</reference>
<sequence>MADRVWLAMDTGIEHGSVCAVLKDRESAILWLEKKHRECKSDAARDDKYWRRAYAERAATETDAEMREYLEARAKHPDVTKPGEIEHLSTGFAAFNMGDYQRFYVTEHEVLTFSPLSHSTTGEDHD</sequence>
<evidence type="ECO:0000313" key="1">
    <source>
        <dbReference type="EMBL" id="KKM21369.1"/>
    </source>
</evidence>
<name>A0A0F9INE9_9ZZZZ</name>
<comment type="caution">
    <text evidence="1">The sequence shown here is derived from an EMBL/GenBank/DDBJ whole genome shotgun (WGS) entry which is preliminary data.</text>
</comment>
<protein>
    <submittedName>
        <fullName evidence="1">Uncharacterized protein</fullName>
    </submittedName>
</protein>
<dbReference type="AlphaFoldDB" id="A0A0F9INE9"/>